<dbReference type="SUPFAM" id="SSF103473">
    <property type="entry name" value="MFS general substrate transporter"/>
    <property type="match status" value="1"/>
</dbReference>
<gene>
    <name evidence="11" type="ORF">LAESUDRAFT_671590</name>
</gene>
<organism evidence="11 12">
    <name type="scientific">Laetiporus sulphureus 93-53</name>
    <dbReference type="NCBI Taxonomy" id="1314785"/>
    <lineage>
        <taxon>Eukaryota</taxon>
        <taxon>Fungi</taxon>
        <taxon>Dikarya</taxon>
        <taxon>Basidiomycota</taxon>
        <taxon>Agaricomycotina</taxon>
        <taxon>Agaricomycetes</taxon>
        <taxon>Polyporales</taxon>
        <taxon>Laetiporus</taxon>
    </lineage>
</organism>
<feature type="transmembrane region" description="Helical" evidence="9">
    <location>
        <begin position="417"/>
        <end position="440"/>
    </location>
</feature>
<feature type="transmembrane region" description="Helical" evidence="9">
    <location>
        <begin position="231"/>
        <end position="254"/>
    </location>
</feature>
<sequence>MSHSQNTTQTAVYDIETASRVSVTDVDTKSLTSGTPPEEARYPGSGTAEDPYIVDWDEGDPDNPLNWHKPRKWLITLHLAFATWVAAFCSSAYSSGLEYTMRDLHISREVALLGVSLFVLGFMVGPLFWAPLSEASLLISCSRVVFIGTFCLFALLHIGGALCHNTATLLATRTLAGMFGVSPFTNAGAALADIWTARERGVASSLYASAPFLGPVLGPIVGGWVSMSRLGWHFVFWIMFILAIISLSGFVLVTPETYSPVLLRWRARRLRRESQGQTVYISRFDVARSRNRLANFRRNMARPFLFLATEPIVTLLAIYISIAYAILYAFFAAYPIVFEVQRGWSPGLAGLAFIGVGVGTTFGMCLAPVQNRLYWAALDRSTTGKPVPEARLYSPMFGGICLPIGLFWFAWTSDPQYHWIVPILAGAPFGTGVALVMQGLSQYLMDAYQMYGASALAATVVLRSVCAAIFPLVVPIMYANLGDAWACTIFAILVSVCMPLPFFFYKYGPLIRMHSKWALKDPLPVSAHVSAASVVNVVDAASISPSGVFAEKCDEKIS</sequence>
<evidence type="ECO:0000259" key="10">
    <source>
        <dbReference type="PROSITE" id="PS50850"/>
    </source>
</evidence>
<dbReference type="InterPro" id="IPR011701">
    <property type="entry name" value="MFS"/>
</dbReference>
<evidence type="ECO:0000313" key="11">
    <source>
        <dbReference type="EMBL" id="KZT11515.1"/>
    </source>
</evidence>
<evidence type="ECO:0000256" key="3">
    <source>
        <dbReference type="ARBA" id="ARBA00022475"/>
    </source>
</evidence>
<feature type="transmembrane region" description="Helical" evidence="9">
    <location>
        <begin position="452"/>
        <end position="478"/>
    </location>
</feature>
<evidence type="ECO:0000256" key="5">
    <source>
        <dbReference type="ARBA" id="ARBA00022989"/>
    </source>
</evidence>
<feature type="transmembrane region" description="Helical" evidence="9">
    <location>
        <begin position="113"/>
        <end position="132"/>
    </location>
</feature>
<dbReference type="OrthoDB" id="9986881at2759"/>
<dbReference type="PANTHER" id="PTHR23502">
    <property type="entry name" value="MAJOR FACILITATOR SUPERFAMILY"/>
    <property type="match status" value="1"/>
</dbReference>
<evidence type="ECO:0000256" key="8">
    <source>
        <dbReference type="SAM" id="MobiDB-lite"/>
    </source>
</evidence>
<evidence type="ECO:0000256" key="1">
    <source>
        <dbReference type="ARBA" id="ARBA00004651"/>
    </source>
</evidence>
<comment type="similarity">
    <text evidence="7">Belongs to the major facilitator superfamily. DHA1 family. Polyamines/proton antiporter (TC 2.A.1.2.16) subfamily.</text>
</comment>
<keyword evidence="2" id="KW-0813">Transport</keyword>
<dbReference type="PANTHER" id="PTHR23502:SF186">
    <property type="entry name" value="MAJOR FACILITATOR SUPERFAMILY (MFS) PROFILE DOMAIN-CONTAINING PROTEIN"/>
    <property type="match status" value="1"/>
</dbReference>
<dbReference type="GO" id="GO:0005886">
    <property type="term" value="C:plasma membrane"/>
    <property type="evidence" value="ECO:0007669"/>
    <property type="project" value="UniProtKB-SubCell"/>
</dbReference>
<proteinExistence type="inferred from homology"/>
<dbReference type="InterPro" id="IPR036259">
    <property type="entry name" value="MFS_trans_sf"/>
</dbReference>
<feature type="transmembrane region" description="Helical" evidence="9">
    <location>
        <begin position="174"/>
        <end position="194"/>
    </location>
</feature>
<reference evidence="11 12" key="1">
    <citation type="journal article" date="2016" name="Mol. Biol. Evol.">
        <title>Comparative Genomics of Early-Diverging Mushroom-Forming Fungi Provides Insights into the Origins of Lignocellulose Decay Capabilities.</title>
        <authorList>
            <person name="Nagy L.G."/>
            <person name="Riley R."/>
            <person name="Tritt A."/>
            <person name="Adam C."/>
            <person name="Daum C."/>
            <person name="Floudas D."/>
            <person name="Sun H."/>
            <person name="Yadav J.S."/>
            <person name="Pangilinan J."/>
            <person name="Larsson K.H."/>
            <person name="Matsuura K."/>
            <person name="Barry K."/>
            <person name="Labutti K."/>
            <person name="Kuo R."/>
            <person name="Ohm R.A."/>
            <person name="Bhattacharya S.S."/>
            <person name="Shirouzu T."/>
            <person name="Yoshinaga Y."/>
            <person name="Martin F.M."/>
            <person name="Grigoriev I.V."/>
            <person name="Hibbett D.S."/>
        </authorList>
    </citation>
    <scope>NUCLEOTIDE SEQUENCE [LARGE SCALE GENOMIC DNA]</scope>
    <source>
        <strain evidence="11 12">93-53</strain>
    </source>
</reference>
<evidence type="ECO:0000313" key="12">
    <source>
        <dbReference type="Proteomes" id="UP000076871"/>
    </source>
</evidence>
<dbReference type="GeneID" id="63822497"/>
<keyword evidence="3" id="KW-1003">Cell membrane</keyword>
<feature type="transmembrane region" description="Helical" evidence="9">
    <location>
        <begin position="206"/>
        <end position="225"/>
    </location>
</feature>
<dbReference type="PROSITE" id="PS50850">
    <property type="entry name" value="MFS"/>
    <property type="match status" value="1"/>
</dbReference>
<keyword evidence="6 9" id="KW-0472">Membrane</keyword>
<dbReference type="FunFam" id="1.20.1250.20:FF:000011">
    <property type="entry name" value="MFS multidrug transporter, putative"/>
    <property type="match status" value="1"/>
</dbReference>
<feature type="region of interest" description="Disordered" evidence="8">
    <location>
        <begin position="24"/>
        <end position="47"/>
    </location>
</feature>
<evidence type="ECO:0000256" key="4">
    <source>
        <dbReference type="ARBA" id="ARBA00022692"/>
    </source>
</evidence>
<keyword evidence="5 9" id="KW-1133">Transmembrane helix</keyword>
<dbReference type="Pfam" id="PF07690">
    <property type="entry name" value="MFS_1"/>
    <property type="match status" value="1"/>
</dbReference>
<dbReference type="Proteomes" id="UP000076871">
    <property type="component" value="Unassembled WGS sequence"/>
</dbReference>
<name>A0A165HBP4_9APHY</name>
<dbReference type="AlphaFoldDB" id="A0A165HBP4"/>
<evidence type="ECO:0000256" key="6">
    <source>
        <dbReference type="ARBA" id="ARBA00023136"/>
    </source>
</evidence>
<dbReference type="STRING" id="1314785.A0A165HBP4"/>
<dbReference type="RefSeq" id="XP_040769255.1">
    <property type="nucleotide sequence ID" value="XM_040905467.1"/>
</dbReference>
<dbReference type="Gene3D" id="1.20.1250.20">
    <property type="entry name" value="MFS general substrate transporter like domains"/>
    <property type="match status" value="1"/>
</dbReference>
<feature type="domain" description="Major facilitator superfamily (MFS) profile" evidence="10">
    <location>
        <begin position="75"/>
        <end position="509"/>
    </location>
</feature>
<evidence type="ECO:0000256" key="9">
    <source>
        <dbReference type="SAM" id="Phobius"/>
    </source>
</evidence>
<feature type="transmembrane region" description="Helical" evidence="9">
    <location>
        <begin position="349"/>
        <end position="369"/>
    </location>
</feature>
<dbReference type="InterPro" id="IPR020846">
    <property type="entry name" value="MFS_dom"/>
</dbReference>
<dbReference type="CDD" id="cd17323">
    <property type="entry name" value="MFS_Tpo1_MDR_like"/>
    <property type="match status" value="1"/>
</dbReference>
<evidence type="ECO:0000256" key="7">
    <source>
        <dbReference type="ARBA" id="ARBA00038459"/>
    </source>
</evidence>
<dbReference type="GO" id="GO:0022857">
    <property type="term" value="F:transmembrane transporter activity"/>
    <property type="evidence" value="ECO:0007669"/>
    <property type="project" value="InterPro"/>
</dbReference>
<keyword evidence="4 9" id="KW-0812">Transmembrane</keyword>
<comment type="subcellular location">
    <subcellularLocation>
        <location evidence="1">Cell membrane</location>
        <topology evidence="1">Multi-pass membrane protein</topology>
    </subcellularLocation>
</comment>
<feature type="transmembrane region" description="Helical" evidence="9">
    <location>
        <begin position="73"/>
        <end position="93"/>
    </location>
</feature>
<keyword evidence="12" id="KW-1185">Reference proteome</keyword>
<dbReference type="InParanoid" id="A0A165HBP4"/>
<evidence type="ECO:0000256" key="2">
    <source>
        <dbReference type="ARBA" id="ARBA00022448"/>
    </source>
</evidence>
<feature type="transmembrane region" description="Helical" evidence="9">
    <location>
        <begin position="484"/>
        <end position="505"/>
    </location>
</feature>
<feature type="transmembrane region" description="Helical" evidence="9">
    <location>
        <begin position="144"/>
        <end position="162"/>
    </location>
</feature>
<dbReference type="EMBL" id="KV427607">
    <property type="protein sequence ID" value="KZT11515.1"/>
    <property type="molecule type" value="Genomic_DNA"/>
</dbReference>
<protein>
    <submittedName>
        <fullName evidence="11">MFS general substrate transporter</fullName>
    </submittedName>
</protein>
<feature type="transmembrane region" description="Helical" evidence="9">
    <location>
        <begin position="390"/>
        <end position="411"/>
    </location>
</feature>
<feature type="transmembrane region" description="Helical" evidence="9">
    <location>
        <begin position="304"/>
        <end position="337"/>
    </location>
</feature>
<accession>A0A165HBP4</accession>